<feature type="domain" description="MobA/MobL protein" evidence="5">
    <location>
        <begin position="75"/>
        <end position="286"/>
    </location>
</feature>
<organism evidence="6">
    <name type="scientific">Achromobacter sp. LM16</name>
    <dbReference type="NCBI Taxonomy" id="1449778"/>
    <lineage>
        <taxon>Bacteria</taxon>
        <taxon>Pseudomonadati</taxon>
        <taxon>Pseudomonadota</taxon>
        <taxon>Betaproteobacteria</taxon>
        <taxon>Burkholderiales</taxon>
        <taxon>Alcaligenaceae</taxon>
        <taxon>Achromobacter</taxon>
    </lineage>
</organism>
<comment type="similarity">
    <text evidence="1">Belongs to the MobA/MobL family.</text>
</comment>
<dbReference type="InterPro" id="IPR027417">
    <property type="entry name" value="P-loop_NTPase"/>
</dbReference>
<feature type="coiled-coil region" evidence="3">
    <location>
        <begin position="625"/>
        <end position="652"/>
    </location>
</feature>
<evidence type="ECO:0000256" key="1">
    <source>
        <dbReference type="ARBA" id="ARBA00010873"/>
    </source>
</evidence>
<evidence type="ECO:0000313" key="6">
    <source>
        <dbReference type="EMBL" id="AJW29856.1"/>
    </source>
</evidence>
<feature type="compositionally biased region" description="Basic and acidic residues" evidence="4">
    <location>
        <begin position="915"/>
        <end position="925"/>
    </location>
</feature>
<keyword evidence="3" id="KW-0175">Coiled coil</keyword>
<evidence type="ECO:0000256" key="2">
    <source>
        <dbReference type="ARBA" id="ARBA00022971"/>
    </source>
</evidence>
<dbReference type="CDD" id="cd17933">
    <property type="entry name" value="DEXSc_RecD-like"/>
    <property type="match status" value="1"/>
</dbReference>
<dbReference type="Gene3D" id="3.40.50.300">
    <property type="entry name" value="P-loop containing nucleotide triphosphate hydrolases"/>
    <property type="match status" value="2"/>
</dbReference>
<evidence type="ECO:0000256" key="3">
    <source>
        <dbReference type="SAM" id="Coils"/>
    </source>
</evidence>
<feature type="compositionally biased region" description="Basic and acidic residues" evidence="4">
    <location>
        <begin position="1159"/>
        <end position="1173"/>
    </location>
</feature>
<dbReference type="CDD" id="cd18809">
    <property type="entry name" value="SF1_C_RecD"/>
    <property type="match status" value="1"/>
</dbReference>
<feature type="compositionally biased region" description="Basic and acidic residues" evidence="4">
    <location>
        <begin position="1128"/>
        <end position="1147"/>
    </location>
</feature>
<dbReference type="NCBIfam" id="TIGR02768">
    <property type="entry name" value="TraA_Ti"/>
    <property type="match status" value="1"/>
</dbReference>
<dbReference type="Pfam" id="PF13604">
    <property type="entry name" value="AAA_30"/>
    <property type="match status" value="1"/>
</dbReference>
<protein>
    <submittedName>
        <fullName evidence="6">Conjugal transfer protein TraA</fullName>
    </submittedName>
</protein>
<dbReference type="Gene3D" id="3.30.930.30">
    <property type="match status" value="1"/>
</dbReference>
<feature type="compositionally biased region" description="Polar residues" evidence="4">
    <location>
        <begin position="937"/>
        <end position="946"/>
    </location>
</feature>
<dbReference type="Gene3D" id="2.30.30.940">
    <property type="match status" value="1"/>
</dbReference>
<dbReference type="InterPro" id="IPR005053">
    <property type="entry name" value="MobA_MobL"/>
</dbReference>
<sequence length="1173" mass="127810">MGYAHTILPPATLAGKARRWYSHGAKAKCALTGCCATLMRPGIPRHPFLAAKTPRKKMAIYHLNTHTIGRAAGHSAVAAAAYRSASSLVDERTGEVFDFTRKGGVLSSEIVTPAGVPVPERAALWNAAETAEKRKDARVAREWRAALPHELNEADRKELATRMGQAIADRYGVAVDVCIHAPDKEGDDRNFHVHMLATTRTIQADGTLGAKAVIELANKDRQKAGIPGTSQGDIIEIRQQWAELTNEALERAGISARVDHRSYADQGVELTPTKHIGSDAVAMDRRGLEADRIDIHNADRQEQARQIVERPEIILDKLTATQAVFTRRDIAAELNRYIDDADQFQGLLARLENSPLLVEMKPANGRDPAKFSTREMIDTERGMVDSAERLARTGRHGVSGPITNAAIDGAGTLSAEQQNAVRHVLKPGSLAVVIGDAGTGKSFSMKVAREAWQAQGFNVRGAALAGKAADELQAGSGIDSRTLASLEFAWKNGKDKLTSRDVLVIDEAGMIGSRQLGRVLKAAEQAGAKVVLLGDDKQLAAIEAGAAFRGVVQHVGAAEITEVRRQKEAWARAAGQELARGSVADGLAAYAERGHVKIHDSRDAARDSLAAAYVGDQGKGSQIILAHSNKDVQALNEAVREARKERGELRGTARFMTERGGREFAPGDRIVFLKNDRDLGVKNGTLGTVERAEDGSLAVRLDSGEARRFQAAQYAAVDHGYAVTIHKAQGVTVDRAYLLATPGMDRSLAYVGMTRHREAATLFAGADDFTDRRAGRLVDHGAAPYENKPENRASYFATLENDNGERHTIWGVDLERAIAASGAKRGDRIGLEHGGSETVRLPDGTTAERNTWHVRGAAELAAGKLAQVLGRERPKESTLDFADRRGFDGESVVRRWLERGRAKVAELAGKMRDGLRRNLERHGRPDLMPATDIAGTPTVQRPQQNERTPEDEKKRRAAEIAAKFRQQVSEERGEQAAPQQRPQAERPAPDPLAGFRAGVERAEAAGGGLALDVAKAQLAVAQEFHAAGKDPRHHSAAIMQEGQQRAFAGLAQPSQAKAEPERLAAVQVSEQDRKRAEMNARQEVSRFKTLAAGRRNGIAGYTDRSPSKWQALPGELRERIERFNAMPKERQAVELDKMQRELADRYARNPQEITRSRQQQREQERGRDGGRGY</sequence>
<evidence type="ECO:0000259" key="5">
    <source>
        <dbReference type="Pfam" id="PF03389"/>
    </source>
</evidence>
<keyword evidence="6" id="KW-0614">Plasmid</keyword>
<dbReference type="EMBL" id="KM659090">
    <property type="protein sequence ID" value="AJW29856.1"/>
    <property type="molecule type" value="Genomic_DNA"/>
</dbReference>
<feature type="compositionally biased region" description="Basic and acidic residues" evidence="4">
    <location>
        <begin position="947"/>
        <end position="958"/>
    </location>
</feature>
<proteinExistence type="inferred from homology"/>
<name>A0A0D5A100_9BURK</name>
<geneLocation type="plasmid" evidence="6">
    <name>pLM16A1</name>
</geneLocation>
<feature type="region of interest" description="Disordered" evidence="4">
    <location>
        <begin position="915"/>
        <end position="993"/>
    </location>
</feature>
<dbReference type="AlphaFoldDB" id="A0A0D5A100"/>
<dbReference type="SUPFAM" id="SSF52540">
    <property type="entry name" value="P-loop containing nucleoside triphosphate hydrolases"/>
    <property type="match status" value="2"/>
</dbReference>
<dbReference type="Pfam" id="PF03389">
    <property type="entry name" value="MobA_MobL"/>
    <property type="match status" value="1"/>
</dbReference>
<reference evidence="6" key="1">
    <citation type="submission" date="2014-09" db="EMBL/GenBank/DDBJ databases">
        <title>The mobilome of the heavy metals and metalloids hypertolerant bacteria from the Lubin copper mine (Poland).</title>
        <authorList>
            <person name="Dziewit L."/>
            <person name="Bartosik D."/>
        </authorList>
    </citation>
    <scope>NUCLEOTIDE SEQUENCE</scope>
    <source>
        <plasmid evidence="6">pLM16A1</plasmid>
    </source>
</reference>
<dbReference type="NCBIfam" id="NF041496">
    <property type="entry name" value="MobQ"/>
    <property type="match status" value="1"/>
</dbReference>
<keyword evidence="2" id="KW-0184">Conjugation</keyword>
<gene>
    <name evidence="6" type="ORF">pLM16A1_p14</name>
</gene>
<evidence type="ECO:0000256" key="4">
    <source>
        <dbReference type="SAM" id="MobiDB-lite"/>
    </source>
</evidence>
<feature type="region of interest" description="Disordered" evidence="4">
    <location>
        <begin position="1128"/>
        <end position="1173"/>
    </location>
</feature>
<dbReference type="InterPro" id="IPR014136">
    <property type="entry name" value="TraA_Ti"/>
</dbReference>
<accession>A0A0D5A100</accession>